<organism evidence="4">
    <name type="scientific">hydrothermal vent metagenome</name>
    <dbReference type="NCBI Taxonomy" id="652676"/>
    <lineage>
        <taxon>unclassified sequences</taxon>
        <taxon>metagenomes</taxon>
        <taxon>ecological metagenomes</taxon>
    </lineage>
</organism>
<evidence type="ECO:0000259" key="2">
    <source>
        <dbReference type="Pfam" id="PF00534"/>
    </source>
</evidence>
<dbReference type="InterPro" id="IPR028098">
    <property type="entry name" value="Glyco_trans_4-like_N"/>
</dbReference>
<keyword evidence="1" id="KW-0808">Transferase</keyword>
<accession>A0A3B1CSV2</accession>
<evidence type="ECO:0000259" key="3">
    <source>
        <dbReference type="Pfam" id="PF13439"/>
    </source>
</evidence>
<dbReference type="Gene3D" id="3.40.50.2000">
    <property type="entry name" value="Glycogen Phosphorylase B"/>
    <property type="match status" value="2"/>
</dbReference>
<dbReference type="GO" id="GO:0016757">
    <property type="term" value="F:glycosyltransferase activity"/>
    <property type="evidence" value="ECO:0007669"/>
    <property type="project" value="InterPro"/>
</dbReference>
<dbReference type="InterPro" id="IPR001296">
    <property type="entry name" value="Glyco_trans_1"/>
</dbReference>
<dbReference type="AlphaFoldDB" id="A0A3B1CSV2"/>
<proteinExistence type="predicted"/>
<dbReference type="Pfam" id="PF13439">
    <property type="entry name" value="Glyco_transf_4"/>
    <property type="match status" value="1"/>
</dbReference>
<dbReference type="PANTHER" id="PTHR46401:SF2">
    <property type="entry name" value="GLYCOSYLTRANSFERASE WBBK-RELATED"/>
    <property type="match status" value="1"/>
</dbReference>
<gene>
    <name evidence="4" type="ORF">MNBD_NITROSPIRAE01-2294</name>
</gene>
<dbReference type="SUPFAM" id="SSF53756">
    <property type="entry name" value="UDP-Glycosyltransferase/glycogen phosphorylase"/>
    <property type="match status" value="1"/>
</dbReference>
<sequence length="309" mass="35445">MKIGVDATGVFGPKTGIEHYIVHITKHLLEIDHRNEYTIYCRNEIPSELEPRAKNVLFKVLEFRNRKIFQQTHLPIMNTCDKIDLMFFPGNSFSLFCPCKFILTIHDIFPYVIADYLPKYNSDAHIDRVNTYYWKGMSRWGCSKSNKVIAVSESTKNDIVRVFSADHDKISVVHEAVTGSFHPVRNENRLNEFKKKYALPEKYVLCVGTGTHKNVQGSIKAFQKLKKQKRSTLKLIITGSKSNIRNEVLDLIQTTKIQNQVMLWGYFPAKDLNLLFNTAELLLFPSFYEGFGLPVLEAFAVINEIGASS</sequence>
<feature type="domain" description="Glycosyltransferase subfamily 4-like N-terminal" evidence="3">
    <location>
        <begin position="16"/>
        <end position="177"/>
    </location>
</feature>
<evidence type="ECO:0000256" key="1">
    <source>
        <dbReference type="ARBA" id="ARBA00022679"/>
    </source>
</evidence>
<evidence type="ECO:0000313" key="4">
    <source>
        <dbReference type="EMBL" id="VAX31452.1"/>
    </source>
</evidence>
<feature type="domain" description="Glycosyl transferase family 1" evidence="2">
    <location>
        <begin position="194"/>
        <end position="301"/>
    </location>
</feature>
<name>A0A3B1CSV2_9ZZZZ</name>
<dbReference type="EMBL" id="UOGF01000075">
    <property type="protein sequence ID" value="VAX31452.1"/>
    <property type="molecule type" value="Genomic_DNA"/>
</dbReference>
<evidence type="ECO:0008006" key="5">
    <source>
        <dbReference type="Google" id="ProtNLM"/>
    </source>
</evidence>
<dbReference type="Pfam" id="PF00534">
    <property type="entry name" value="Glycos_transf_1"/>
    <property type="match status" value="1"/>
</dbReference>
<dbReference type="PANTHER" id="PTHR46401">
    <property type="entry name" value="GLYCOSYLTRANSFERASE WBBK-RELATED"/>
    <property type="match status" value="1"/>
</dbReference>
<dbReference type="CDD" id="cd03809">
    <property type="entry name" value="GT4_MtfB-like"/>
    <property type="match status" value="1"/>
</dbReference>
<reference evidence="4" key="1">
    <citation type="submission" date="2018-06" db="EMBL/GenBank/DDBJ databases">
        <authorList>
            <person name="Zhirakovskaya E."/>
        </authorList>
    </citation>
    <scope>NUCLEOTIDE SEQUENCE</scope>
</reference>
<protein>
    <recommendedName>
        <fullName evidence="5">Mannosyltransferase</fullName>
    </recommendedName>
</protein>